<dbReference type="PANTHER" id="PTHR12526">
    <property type="entry name" value="GLYCOSYLTRANSFERASE"/>
    <property type="match status" value="1"/>
</dbReference>
<accession>A0A3G9JAS6</accession>
<evidence type="ECO:0000313" key="1">
    <source>
        <dbReference type="EMBL" id="BBH22981.1"/>
    </source>
</evidence>
<dbReference type="Pfam" id="PF00534">
    <property type="entry name" value="Glycos_transf_1"/>
    <property type="match status" value="1"/>
</dbReference>
<dbReference type="Gene3D" id="3.40.50.2000">
    <property type="entry name" value="Glycogen Phosphorylase B"/>
    <property type="match status" value="2"/>
</dbReference>
<dbReference type="InterPro" id="IPR028098">
    <property type="entry name" value="Glyco_trans_4-like_N"/>
</dbReference>
<dbReference type="KEGG" id="pbk:Back11_43260"/>
<sequence>MKTESTVRVLHLISAFQMGGAEKLLLDLIAENAAQPKVAFTVVIMNDLISEELKDELLATGCEVHLLQRPPKHRHPKYLLKLMGIIRKNRIQIIHSHNFGSKMWAILCKMLFPKLRLVFTIHDTHIVKKLSGFHIFLHKKIINRNIAISNAVLDECTERHINNTTRIYNGIRLEKFYAFRKNNNAINGEIKLVNVARITHRKKGQDVLIRAVHECLHKGLDVSCSFIGGVYEYDKDSMIQLKALAAELQITDKIHFLGNINDVPSHLAQYDVFVLPSRYEGLGLVILEAMAAGLPVIAANIDGPSELIKHGLNGYLFESENDVDLANQILAMSINSSKRMNMVAEASRGVKEFDMAVMLANYRDLYQSLTAK</sequence>
<keyword evidence="1" id="KW-0808">Transferase</keyword>
<gene>
    <name evidence="1" type="ORF">Back11_43260</name>
</gene>
<organism evidence="1 2">
    <name type="scientific">Paenibacillus baekrokdamisoli</name>
    <dbReference type="NCBI Taxonomy" id="1712516"/>
    <lineage>
        <taxon>Bacteria</taxon>
        <taxon>Bacillati</taxon>
        <taxon>Bacillota</taxon>
        <taxon>Bacilli</taxon>
        <taxon>Bacillales</taxon>
        <taxon>Paenibacillaceae</taxon>
        <taxon>Paenibacillus</taxon>
    </lineage>
</organism>
<proteinExistence type="predicted"/>
<dbReference type="Proteomes" id="UP000275368">
    <property type="component" value="Chromosome"/>
</dbReference>
<dbReference type="AlphaFoldDB" id="A0A3G9JAS6"/>
<dbReference type="InterPro" id="IPR001296">
    <property type="entry name" value="Glyco_trans_1"/>
</dbReference>
<name>A0A3G9JAS6_9BACL</name>
<dbReference type="GO" id="GO:0016757">
    <property type="term" value="F:glycosyltransferase activity"/>
    <property type="evidence" value="ECO:0007669"/>
    <property type="project" value="InterPro"/>
</dbReference>
<dbReference type="SUPFAM" id="SSF53756">
    <property type="entry name" value="UDP-Glycosyltransferase/glycogen phosphorylase"/>
    <property type="match status" value="1"/>
</dbReference>
<keyword evidence="2" id="KW-1185">Reference proteome</keyword>
<dbReference type="Pfam" id="PF13439">
    <property type="entry name" value="Glyco_transf_4"/>
    <property type="match status" value="1"/>
</dbReference>
<dbReference type="EMBL" id="AP019308">
    <property type="protein sequence ID" value="BBH22981.1"/>
    <property type="molecule type" value="Genomic_DNA"/>
</dbReference>
<reference evidence="1 2" key="1">
    <citation type="submission" date="2018-11" db="EMBL/GenBank/DDBJ databases">
        <title>Complete genome sequence of Paenibacillus baekrokdamisoli strain KCTC 33723.</title>
        <authorList>
            <person name="Kang S.W."/>
            <person name="Lee K.C."/>
            <person name="Kim K.K."/>
            <person name="Kim J.S."/>
            <person name="Kim D.S."/>
            <person name="Ko S.H."/>
            <person name="Yang S.H."/>
            <person name="Lee J.S."/>
        </authorList>
    </citation>
    <scope>NUCLEOTIDE SEQUENCE [LARGE SCALE GENOMIC DNA]</scope>
    <source>
        <strain evidence="1 2">KCTC 33723</strain>
    </source>
</reference>
<evidence type="ECO:0000313" key="2">
    <source>
        <dbReference type="Proteomes" id="UP000275368"/>
    </source>
</evidence>
<dbReference type="OrthoDB" id="9804196at2"/>
<dbReference type="PANTHER" id="PTHR12526:SF630">
    <property type="entry name" value="GLYCOSYLTRANSFERASE"/>
    <property type="match status" value="1"/>
</dbReference>
<dbReference type="RefSeq" id="WP_125661930.1">
    <property type="nucleotide sequence ID" value="NZ_AP019308.1"/>
</dbReference>
<protein>
    <submittedName>
        <fullName evidence="1">Glycosyl transferase family 1</fullName>
    </submittedName>
</protein>